<dbReference type="InterPro" id="IPR013177">
    <property type="entry name" value="Ribosomal_mS38_C"/>
</dbReference>
<evidence type="ECO:0000313" key="8">
    <source>
        <dbReference type="Proteomes" id="UP000225277"/>
    </source>
</evidence>
<feature type="region of interest" description="Disordered" evidence="5">
    <location>
        <begin position="15"/>
        <end position="115"/>
    </location>
</feature>
<proteinExistence type="inferred from homology"/>
<feature type="compositionally biased region" description="Basic residues" evidence="5">
    <location>
        <begin position="87"/>
        <end position="98"/>
    </location>
</feature>
<evidence type="ECO:0000256" key="4">
    <source>
        <dbReference type="ARBA" id="ARBA00035682"/>
    </source>
</evidence>
<feature type="region of interest" description="Disordered" evidence="5">
    <location>
        <begin position="241"/>
        <end position="260"/>
    </location>
</feature>
<feature type="domain" description="Ribosomal protein mS38 C-terminal" evidence="6">
    <location>
        <begin position="347"/>
        <end position="380"/>
    </location>
</feature>
<dbReference type="RefSeq" id="XP_023629508.1">
    <property type="nucleotide sequence ID" value="XM_023773740.1"/>
</dbReference>
<sequence>MISSKLTHLAHRTSCVASISSPASSTAAATAHRSTQCAAVRARRPHQRRHSSSKASCPPENSATGGKPTPATKETAELSNPETTQKGNKRIPRTKRSRPATAAKSEDQFAGLPAVPGTQHINYADLTVSSFFSLHRPLSLATTIPPPSSAGVFDSIFETRPEQDPWEHGNSAEGRPEDVTYALTSLFKGLGIGGAGEDSMRVDMMSESMTNQDGVTHLDGPPQLKSLDEVVASFKPYAAPPAPEPFLSEPESKVADKKRSTRKKTEKRYLTTIFLTESTAENGESTWTASSSPVVAVPEPQRPRFQEGKRQRELHFWRALKQKMLEQTDATQSIRKAPSAAQKYKMLLISVKRQRKLKMKKHKYKKLMKRTRNLRRRQDRA</sequence>
<feature type="compositionally biased region" description="Basic residues" evidence="5">
    <location>
        <begin position="41"/>
        <end position="52"/>
    </location>
</feature>
<dbReference type="PANTHER" id="PTHR32035:SF3">
    <property type="entry name" value="SMALL RIBOSOMAL SUBUNIT PROTEIN MS38"/>
    <property type="match status" value="1"/>
</dbReference>
<protein>
    <recommendedName>
        <fullName evidence="4">Small ribosomal subunit protein mS38</fullName>
    </recommendedName>
</protein>
<organism evidence="7 8">
    <name type="scientific">Ramularia collo-cygni</name>
    <dbReference type="NCBI Taxonomy" id="112498"/>
    <lineage>
        <taxon>Eukaryota</taxon>
        <taxon>Fungi</taxon>
        <taxon>Dikarya</taxon>
        <taxon>Ascomycota</taxon>
        <taxon>Pezizomycotina</taxon>
        <taxon>Dothideomycetes</taxon>
        <taxon>Dothideomycetidae</taxon>
        <taxon>Mycosphaerellales</taxon>
        <taxon>Mycosphaerellaceae</taxon>
        <taxon>Ramularia</taxon>
    </lineage>
</organism>
<evidence type="ECO:0000256" key="3">
    <source>
        <dbReference type="ARBA" id="ARBA00035647"/>
    </source>
</evidence>
<evidence type="ECO:0000256" key="5">
    <source>
        <dbReference type="SAM" id="MobiDB-lite"/>
    </source>
</evidence>
<keyword evidence="2" id="KW-0496">Mitochondrion</keyword>
<keyword evidence="8" id="KW-1185">Reference proteome</keyword>
<evidence type="ECO:0000313" key="7">
    <source>
        <dbReference type="EMBL" id="CZT22784.1"/>
    </source>
</evidence>
<dbReference type="OrthoDB" id="5364404at2759"/>
<evidence type="ECO:0000259" key="6">
    <source>
        <dbReference type="SMART" id="SM01155"/>
    </source>
</evidence>
<evidence type="ECO:0000256" key="2">
    <source>
        <dbReference type="ARBA" id="ARBA00023128"/>
    </source>
</evidence>
<accession>A0A2D3VKC1</accession>
<feature type="compositionally biased region" description="Low complexity" evidence="5">
    <location>
        <begin position="15"/>
        <end position="35"/>
    </location>
</feature>
<dbReference type="GO" id="GO:0005739">
    <property type="term" value="C:mitochondrion"/>
    <property type="evidence" value="ECO:0007669"/>
    <property type="project" value="UniProtKB-SubCell"/>
</dbReference>
<dbReference type="PANTHER" id="PTHR32035">
    <property type="entry name" value="AURORA KINASE A-INTERACTING PROTEIN"/>
    <property type="match status" value="1"/>
</dbReference>
<dbReference type="EMBL" id="FJUY01000014">
    <property type="protein sequence ID" value="CZT22784.1"/>
    <property type="molecule type" value="Genomic_DNA"/>
</dbReference>
<reference evidence="7 8" key="1">
    <citation type="submission" date="2016-03" db="EMBL/GenBank/DDBJ databases">
        <authorList>
            <person name="Ploux O."/>
        </authorList>
    </citation>
    <scope>NUCLEOTIDE SEQUENCE [LARGE SCALE GENOMIC DNA]</scope>
    <source>
        <strain evidence="7 8">URUG2</strain>
    </source>
</reference>
<comment type="similarity">
    <text evidence="3">Belongs to the mitochondrion-specific ribosomal protein mS38 family.</text>
</comment>
<feature type="compositionally biased region" description="Polar residues" evidence="5">
    <location>
        <begin position="53"/>
        <end position="64"/>
    </location>
</feature>
<feature type="region of interest" description="Disordered" evidence="5">
    <location>
        <begin position="358"/>
        <end position="381"/>
    </location>
</feature>
<evidence type="ECO:0000256" key="1">
    <source>
        <dbReference type="ARBA" id="ARBA00004173"/>
    </source>
</evidence>
<gene>
    <name evidence="7" type="ORF">RCC_08490</name>
</gene>
<name>A0A2D3VKC1_9PEZI</name>
<dbReference type="GeneID" id="35603580"/>
<comment type="subcellular location">
    <subcellularLocation>
        <location evidence="1">Mitochondrion</location>
    </subcellularLocation>
</comment>
<dbReference type="AlphaFoldDB" id="A0A2D3VKC1"/>
<dbReference type="SMART" id="SM01155">
    <property type="entry name" value="DUF1713"/>
    <property type="match status" value="1"/>
</dbReference>
<dbReference type="Proteomes" id="UP000225277">
    <property type="component" value="Unassembled WGS sequence"/>
</dbReference>
<feature type="compositionally biased region" description="Polar residues" evidence="5">
    <location>
        <begin position="77"/>
        <end position="86"/>
    </location>
</feature>
<dbReference type="Pfam" id="PF08213">
    <property type="entry name" value="COX24_C"/>
    <property type="match status" value="1"/>
</dbReference>
<dbReference type="STRING" id="112498.A0A2D3VKC1"/>